<gene>
    <name evidence="1" type="ORF">FWK35_00029933</name>
</gene>
<comment type="caution">
    <text evidence="1">The sequence shown here is derived from an EMBL/GenBank/DDBJ whole genome shotgun (WGS) entry which is preliminary data.</text>
</comment>
<dbReference type="AlphaFoldDB" id="A0A6G0VMB1"/>
<organism evidence="1 2">
    <name type="scientific">Aphis craccivora</name>
    <name type="common">Cowpea aphid</name>
    <dbReference type="NCBI Taxonomy" id="307492"/>
    <lineage>
        <taxon>Eukaryota</taxon>
        <taxon>Metazoa</taxon>
        <taxon>Ecdysozoa</taxon>
        <taxon>Arthropoda</taxon>
        <taxon>Hexapoda</taxon>
        <taxon>Insecta</taxon>
        <taxon>Pterygota</taxon>
        <taxon>Neoptera</taxon>
        <taxon>Paraneoptera</taxon>
        <taxon>Hemiptera</taxon>
        <taxon>Sternorrhyncha</taxon>
        <taxon>Aphidomorpha</taxon>
        <taxon>Aphidoidea</taxon>
        <taxon>Aphididae</taxon>
        <taxon>Aphidini</taxon>
        <taxon>Aphis</taxon>
        <taxon>Aphis</taxon>
    </lineage>
</organism>
<dbReference type="OrthoDB" id="10460310at2759"/>
<dbReference type="Proteomes" id="UP000478052">
    <property type="component" value="Unassembled WGS sequence"/>
</dbReference>
<sequence length="122" mass="13814">MKLKIGKIKGKPLEKKRSAKSYLEKQPGFENVDLNKKGSIVEIAFLKNGSTFKNKPISVHRLDKVLLSNTCSSDSLLSIIAVSAAESNLYRTFLSEELKKNSTATFVLRMLENKNYKELYKE</sequence>
<protein>
    <submittedName>
        <fullName evidence="1">Uncharacterized protein</fullName>
    </submittedName>
</protein>
<keyword evidence="2" id="KW-1185">Reference proteome</keyword>
<reference evidence="1 2" key="1">
    <citation type="submission" date="2019-08" db="EMBL/GenBank/DDBJ databases">
        <title>Whole genome of Aphis craccivora.</title>
        <authorList>
            <person name="Voronova N.V."/>
            <person name="Shulinski R.S."/>
            <person name="Bandarenka Y.V."/>
            <person name="Zhorov D.G."/>
            <person name="Warner D."/>
        </authorList>
    </citation>
    <scope>NUCLEOTIDE SEQUENCE [LARGE SCALE GENOMIC DNA]</scope>
    <source>
        <strain evidence="1">180601</strain>
        <tissue evidence="1">Whole Body</tissue>
    </source>
</reference>
<evidence type="ECO:0000313" key="1">
    <source>
        <dbReference type="EMBL" id="KAF0701703.1"/>
    </source>
</evidence>
<name>A0A6G0VMB1_APHCR</name>
<accession>A0A6G0VMB1</accession>
<dbReference type="EMBL" id="VUJU01014647">
    <property type="protein sequence ID" value="KAF0701703.1"/>
    <property type="molecule type" value="Genomic_DNA"/>
</dbReference>
<evidence type="ECO:0000313" key="2">
    <source>
        <dbReference type="Proteomes" id="UP000478052"/>
    </source>
</evidence>
<feature type="non-terminal residue" evidence="1">
    <location>
        <position position="122"/>
    </location>
</feature>
<proteinExistence type="predicted"/>